<evidence type="ECO:0000313" key="2">
    <source>
        <dbReference type="Proteomes" id="UP000515121"/>
    </source>
</evidence>
<dbReference type="PANTHER" id="PTHR10758:SF19">
    <property type="entry name" value="26S PROTEASOME NON-ATPASE REGULATORY SUBUNIT 3-RELATED"/>
    <property type="match status" value="1"/>
</dbReference>
<dbReference type="PANTHER" id="PTHR10758">
    <property type="entry name" value="26S PROTEASOME NON-ATPASE REGULATORY SUBUNIT 3/COP9 SIGNALOSOME COMPLEX SUBUNIT 3"/>
    <property type="match status" value="1"/>
</dbReference>
<dbReference type="KEGG" id="dzi:111301877"/>
<reference evidence="3" key="1">
    <citation type="submission" date="2025-08" db="UniProtKB">
        <authorList>
            <consortium name="RefSeq"/>
        </authorList>
    </citation>
    <scope>IDENTIFICATION</scope>
    <source>
        <tissue evidence="3">Fruit stalk</tissue>
    </source>
</reference>
<accession>A0A6P5ZNB6</accession>
<dbReference type="PROSITE" id="PS50250">
    <property type="entry name" value="PCI"/>
    <property type="match status" value="1"/>
</dbReference>
<dbReference type="SUPFAM" id="SSF46785">
    <property type="entry name" value="Winged helix' DNA-binding domain"/>
    <property type="match status" value="1"/>
</dbReference>
<dbReference type="RefSeq" id="XP_022753880.1">
    <property type="nucleotide sequence ID" value="XM_022898145.1"/>
</dbReference>
<sequence length="180" mass="19819">MTQSSVFVHHSSFKVLKWAQLTIQGKIRTIQLEYTDAKESQSPPCSLRLQNSKGMEKTLTPYFELTNVSLVVRIGDLELFRTVAEKFASTVGTDKTHNLIECLRHNVIRTGLRNISASYSRISLADVAEKLRLNSETPVADAESIVAKAIGDGAIDATLDHALTCTMKHSSGLAFSTKHT</sequence>
<evidence type="ECO:0000259" key="1">
    <source>
        <dbReference type="PROSITE" id="PS50250"/>
    </source>
</evidence>
<proteinExistence type="predicted"/>
<dbReference type="InterPro" id="IPR050756">
    <property type="entry name" value="CSN3"/>
</dbReference>
<dbReference type="Proteomes" id="UP000515121">
    <property type="component" value="Unplaced"/>
</dbReference>
<dbReference type="GeneID" id="111301877"/>
<dbReference type="InterPro" id="IPR000717">
    <property type="entry name" value="PCI_dom"/>
</dbReference>
<protein>
    <submittedName>
        <fullName evidence="3">26S proteasome non-ATPase regulatory subunit 3 homolog A-like</fullName>
    </submittedName>
</protein>
<dbReference type="OrthoDB" id="1700733at2759"/>
<organism evidence="2 3">
    <name type="scientific">Durio zibethinus</name>
    <name type="common">Durian</name>
    <dbReference type="NCBI Taxonomy" id="66656"/>
    <lineage>
        <taxon>Eukaryota</taxon>
        <taxon>Viridiplantae</taxon>
        <taxon>Streptophyta</taxon>
        <taxon>Embryophyta</taxon>
        <taxon>Tracheophyta</taxon>
        <taxon>Spermatophyta</taxon>
        <taxon>Magnoliopsida</taxon>
        <taxon>eudicotyledons</taxon>
        <taxon>Gunneridae</taxon>
        <taxon>Pentapetalae</taxon>
        <taxon>rosids</taxon>
        <taxon>malvids</taxon>
        <taxon>Malvales</taxon>
        <taxon>Malvaceae</taxon>
        <taxon>Helicteroideae</taxon>
        <taxon>Durio</taxon>
    </lineage>
</organism>
<dbReference type="SMART" id="SM00088">
    <property type="entry name" value="PINT"/>
    <property type="match status" value="1"/>
</dbReference>
<gene>
    <name evidence="3" type="primary">LOC111301877</name>
</gene>
<feature type="domain" description="PCI" evidence="1">
    <location>
        <begin position="1"/>
        <end position="173"/>
    </location>
</feature>
<dbReference type="GO" id="GO:0008541">
    <property type="term" value="C:proteasome regulatory particle, lid subcomplex"/>
    <property type="evidence" value="ECO:0007669"/>
    <property type="project" value="TreeGrafter"/>
</dbReference>
<dbReference type="InterPro" id="IPR036390">
    <property type="entry name" value="WH_DNA-bd_sf"/>
</dbReference>
<dbReference type="Gene3D" id="1.25.40.570">
    <property type="match status" value="1"/>
</dbReference>
<keyword evidence="2" id="KW-1185">Reference proteome</keyword>
<dbReference type="GO" id="GO:0006511">
    <property type="term" value="P:ubiquitin-dependent protein catabolic process"/>
    <property type="evidence" value="ECO:0007669"/>
    <property type="project" value="TreeGrafter"/>
</dbReference>
<dbReference type="AlphaFoldDB" id="A0A6P5ZNB6"/>
<dbReference type="Pfam" id="PF01399">
    <property type="entry name" value="PCI"/>
    <property type="match status" value="1"/>
</dbReference>
<name>A0A6P5ZNB6_DURZI</name>
<evidence type="ECO:0000313" key="3">
    <source>
        <dbReference type="RefSeq" id="XP_022753880.1"/>
    </source>
</evidence>